<dbReference type="Proteomes" id="UP000515211">
    <property type="component" value="Chromosome 4"/>
</dbReference>
<dbReference type="InterPro" id="IPR035897">
    <property type="entry name" value="Toll_tir_struct_dom_sf"/>
</dbReference>
<keyword evidence="2" id="KW-0677">Repeat</keyword>
<keyword evidence="4" id="KW-0520">NAD</keyword>
<dbReference type="InterPro" id="IPR027417">
    <property type="entry name" value="P-loop_NTPase"/>
</dbReference>
<dbReference type="AlphaFoldDB" id="A0A6P4D656"/>
<evidence type="ECO:0000259" key="5">
    <source>
        <dbReference type="PROSITE" id="PS50104"/>
    </source>
</evidence>
<dbReference type="GO" id="GO:0043531">
    <property type="term" value="F:ADP binding"/>
    <property type="evidence" value="ECO:0007669"/>
    <property type="project" value="InterPro"/>
</dbReference>
<dbReference type="Pfam" id="PF01582">
    <property type="entry name" value="TIR"/>
    <property type="match status" value="1"/>
</dbReference>
<dbReference type="PANTHER" id="PTHR11017">
    <property type="entry name" value="LEUCINE-RICH REPEAT-CONTAINING PROTEIN"/>
    <property type="match status" value="1"/>
</dbReference>
<evidence type="ECO:0000256" key="2">
    <source>
        <dbReference type="ARBA" id="ARBA00022737"/>
    </source>
</evidence>
<keyword evidence="6" id="KW-1185">Reference proteome</keyword>
<dbReference type="Gene3D" id="3.80.10.10">
    <property type="entry name" value="Ribonuclease Inhibitor"/>
    <property type="match status" value="2"/>
</dbReference>
<dbReference type="Pfam" id="PF23282">
    <property type="entry name" value="WHD_ROQ1"/>
    <property type="match status" value="1"/>
</dbReference>
<evidence type="ECO:0000313" key="7">
    <source>
        <dbReference type="RefSeq" id="XP_015961483.3"/>
    </source>
</evidence>
<dbReference type="InterPro" id="IPR044974">
    <property type="entry name" value="Disease_R_plants"/>
</dbReference>
<evidence type="ECO:0000256" key="4">
    <source>
        <dbReference type="ARBA" id="ARBA00023027"/>
    </source>
</evidence>
<feature type="domain" description="TIR" evidence="5">
    <location>
        <begin position="20"/>
        <end position="186"/>
    </location>
</feature>
<protein>
    <submittedName>
        <fullName evidence="7">Disease resistance protein RPV1-like</fullName>
    </submittedName>
</protein>
<dbReference type="InterPro" id="IPR042197">
    <property type="entry name" value="Apaf_helical"/>
</dbReference>
<dbReference type="RefSeq" id="XP_015961483.3">
    <property type="nucleotide sequence ID" value="XM_016105997.3"/>
</dbReference>
<dbReference type="PANTHER" id="PTHR11017:SF559">
    <property type="entry name" value="DISEASE RESISTANCE PROTEIN CHL1"/>
    <property type="match status" value="1"/>
</dbReference>
<evidence type="ECO:0000256" key="1">
    <source>
        <dbReference type="ARBA" id="ARBA00022614"/>
    </source>
</evidence>
<keyword evidence="1" id="KW-0433">Leucine-rich repeat</keyword>
<evidence type="ECO:0000313" key="6">
    <source>
        <dbReference type="Proteomes" id="UP000515211"/>
    </source>
</evidence>
<gene>
    <name evidence="7" type="primary">LOC107485461</name>
</gene>
<dbReference type="GO" id="GO:0006952">
    <property type="term" value="P:defense response"/>
    <property type="evidence" value="ECO:0007669"/>
    <property type="project" value="UniProtKB-KW"/>
</dbReference>
<dbReference type="InterPro" id="IPR002182">
    <property type="entry name" value="NB-ARC"/>
</dbReference>
<dbReference type="InterPro" id="IPR032675">
    <property type="entry name" value="LRR_dom_sf"/>
</dbReference>
<dbReference type="InterPro" id="IPR058192">
    <property type="entry name" value="WHD_ROQ1-like"/>
</dbReference>
<dbReference type="GO" id="GO:0007165">
    <property type="term" value="P:signal transduction"/>
    <property type="evidence" value="ECO:0007669"/>
    <property type="project" value="InterPro"/>
</dbReference>
<reference evidence="7" key="2">
    <citation type="submission" date="2025-08" db="UniProtKB">
        <authorList>
            <consortium name="RefSeq"/>
        </authorList>
    </citation>
    <scope>IDENTIFICATION</scope>
    <source>
        <tissue evidence="7">Whole plant</tissue>
    </source>
</reference>
<dbReference type="InterPro" id="IPR000157">
    <property type="entry name" value="TIR_dom"/>
</dbReference>
<dbReference type="SUPFAM" id="SSF52200">
    <property type="entry name" value="Toll/Interleukin receptor TIR domain"/>
    <property type="match status" value="1"/>
</dbReference>
<dbReference type="Gene3D" id="1.10.8.430">
    <property type="entry name" value="Helical domain of apoptotic protease-activating factors"/>
    <property type="match status" value="1"/>
</dbReference>
<keyword evidence="3" id="KW-0611">Plant defense</keyword>
<name>A0A6P4D656_ARADU</name>
<dbReference type="PROSITE" id="PS50104">
    <property type="entry name" value="TIR"/>
    <property type="match status" value="1"/>
</dbReference>
<dbReference type="GeneID" id="107485461"/>
<dbReference type="SUPFAM" id="SSF46785">
    <property type="entry name" value="Winged helix' DNA-binding domain"/>
    <property type="match status" value="1"/>
</dbReference>
<dbReference type="Gene3D" id="3.40.50.300">
    <property type="entry name" value="P-loop containing nucleotide triphosphate hydrolases"/>
    <property type="match status" value="1"/>
</dbReference>
<dbReference type="SUPFAM" id="SSF52058">
    <property type="entry name" value="L domain-like"/>
    <property type="match status" value="1"/>
</dbReference>
<dbReference type="FunFam" id="3.40.50.10140:FF:000007">
    <property type="entry name" value="Disease resistance protein (TIR-NBS-LRR class)"/>
    <property type="match status" value="1"/>
</dbReference>
<dbReference type="Gene3D" id="3.40.50.10140">
    <property type="entry name" value="Toll/interleukin-1 receptor homology (TIR) domain"/>
    <property type="match status" value="1"/>
</dbReference>
<dbReference type="InterPro" id="IPR036390">
    <property type="entry name" value="WH_DNA-bd_sf"/>
</dbReference>
<evidence type="ECO:0000256" key="3">
    <source>
        <dbReference type="ARBA" id="ARBA00022821"/>
    </source>
</evidence>
<accession>A0A6P4D656</accession>
<dbReference type="SMART" id="SM00255">
    <property type="entry name" value="TIR"/>
    <property type="match status" value="1"/>
</dbReference>
<dbReference type="Pfam" id="PF00931">
    <property type="entry name" value="NB-ARC"/>
    <property type="match status" value="1"/>
</dbReference>
<dbReference type="KEGG" id="adu:107485461"/>
<dbReference type="SUPFAM" id="SSF52540">
    <property type="entry name" value="P-loop containing nucleoside triphosphate hydrolases"/>
    <property type="match status" value="1"/>
</dbReference>
<sequence length="1000" mass="114212">MASALGEGEASSSTATGDSCKHQVFLSFRGEDTRKGFTDHLSASLERRGITAYRDDKNLEKGDAIQDELLKAIEESMFAVVVLSPNYASSSWCLDELHKILECSKNHGLSVVPVFYNVEPSDVRHQKGNFKKALRKHQNRFGQDSDRIRRWTNALTQIASFSGWDSKNQQEARLVENIVDHIQKKLLPKFPSCPENLVGILPKMEDVFSLLGMGSNNVHFVGIRGMGGIGKTTVARAVYEAIQSKFQVCCFMRDVREVSKAKGFVHLQKLLLSTLNVSDEFYDIEDGKKMIRNWLCKKKVLLVLDDVSEEIQLENLAGKQDWFGPGSTVIITTRYMHLLEIHRVNGTYKVEGLVEEEALRLFCLKAFKRDQPEEGYLDLSKDIVKYTGGLPLALKVLGSYWCGRDLHFWHRTARELSSVLPSEILNTLKISFDHLEPTEKYIFLDIACFFKGMNRDEVVNILQMCDYYDGIENGIVTLIEKSLITLSKDEMLEMHDLLQDMGKNIVFQEFPTNPGKRSRLWSKKDIDQVLTNDMGTEAIQGIVLHSSYEAQWSIEAFSKTSQLTFLSLHGMKLPLGLNYLPRSLKVLHWNYCPLKTLPLADQKYELVEIKLRNSKIEQVWHGKKFLEKLKYMDLSVSENLTGTPDISGAPMLQKLNLQFCSGLSEVHPSLTHHENLVQLDFSNCTSLKTIPGKLKMSSLEELDLSNCSSFVNLPKFAECMKLSLLSLKRTSIKNLPRSVSSSLPLLCSLDLSCCNLTELAFPCNIFHLPLLTDLNLSRNKFVHVPISLHKLPNLKRLCLNNCPNLKSLPVLPSSIEKLEACNSFIAYGEIGYFDPCETIFNFFRSSSSDHSQVFIMEFTSWIYRKEKVSPWQSFLRFNLEDGEHISLPPQGDFPPNDRLGIILCFETATYLNKTDLCVCNGRRWITKKNSGEKGDRTYFILLTNDYFNAELCPDYTFKLSVNNALSYHMHNQAWSYGSNQCWGRWVHQQYFIDYMYDFDY</sequence>
<proteinExistence type="predicted"/>
<organism evidence="6 7">
    <name type="scientific">Arachis duranensis</name>
    <name type="common">Wild peanut</name>
    <dbReference type="NCBI Taxonomy" id="130453"/>
    <lineage>
        <taxon>Eukaryota</taxon>
        <taxon>Viridiplantae</taxon>
        <taxon>Streptophyta</taxon>
        <taxon>Embryophyta</taxon>
        <taxon>Tracheophyta</taxon>
        <taxon>Spermatophyta</taxon>
        <taxon>Magnoliopsida</taxon>
        <taxon>eudicotyledons</taxon>
        <taxon>Gunneridae</taxon>
        <taxon>Pentapetalae</taxon>
        <taxon>rosids</taxon>
        <taxon>fabids</taxon>
        <taxon>Fabales</taxon>
        <taxon>Fabaceae</taxon>
        <taxon>Papilionoideae</taxon>
        <taxon>50 kb inversion clade</taxon>
        <taxon>dalbergioids sensu lato</taxon>
        <taxon>Dalbergieae</taxon>
        <taxon>Pterocarpus clade</taxon>
        <taxon>Arachis</taxon>
    </lineage>
</organism>
<reference evidence="6" key="1">
    <citation type="journal article" date="2016" name="Nat. Genet.">
        <title>The genome sequences of Arachis duranensis and Arachis ipaensis, the diploid ancestors of cultivated peanut.</title>
        <authorList>
            <person name="Bertioli D.J."/>
            <person name="Cannon S.B."/>
            <person name="Froenicke L."/>
            <person name="Huang G."/>
            <person name="Farmer A.D."/>
            <person name="Cannon E.K."/>
            <person name="Liu X."/>
            <person name="Gao D."/>
            <person name="Clevenger J."/>
            <person name="Dash S."/>
            <person name="Ren L."/>
            <person name="Moretzsohn M.C."/>
            <person name="Shirasawa K."/>
            <person name="Huang W."/>
            <person name="Vidigal B."/>
            <person name="Abernathy B."/>
            <person name="Chu Y."/>
            <person name="Niederhuth C.E."/>
            <person name="Umale P."/>
            <person name="Araujo A.C."/>
            <person name="Kozik A."/>
            <person name="Kim K.D."/>
            <person name="Burow M.D."/>
            <person name="Varshney R.K."/>
            <person name="Wang X."/>
            <person name="Zhang X."/>
            <person name="Barkley N."/>
            <person name="Guimaraes P.M."/>
            <person name="Isobe S."/>
            <person name="Guo B."/>
            <person name="Liao B."/>
            <person name="Stalker H.T."/>
            <person name="Schmitz R.J."/>
            <person name="Scheffler B.E."/>
            <person name="Leal-Bertioli S.C."/>
            <person name="Xun X."/>
            <person name="Jackson S.A."/>
            <person name="Michelmore R."/>
            <person name="Ozias-Akins P."/>
        </authorList>
    </citation>
    <scope>NUCLEOTIDE SEQUENCE [LARGE SCALE GENOMIC DNA]</scope>
    <source>
        <strain evidence="6">cv. V14167</strain>
    </source>
</reference>
<dbReference type="PRINTS" id="PR00364">
    <property type="entry name" value="DISEASERSIST"/>
</dbReference>